<evidence type="ECO:0000313" key="2">
    <source>
        <dbReference type="Proteomes" id="UP001060170"/>
    </source>
</evidence>
<dbReference type="EMBL" id="CM045869">
    <property type="protein sequence ID" value="KAI7955032.1"/>
    <property type="molecule type" value="Genomic_DNA"/>
</dbReference>
<proteinExistence type="predicted"/>
<name>A0ACC0ELX1_9BASI</name>
<organism evidence="1 2">
    <name type="scientific">Puccinia striiformis f. sp. tritici</name>
    <dbReference type="NCBI Taxonomy" id="168172"/>
    <lineage>
        <taxon>Eukaryota</taxon>
        <taxon>Fungi</taxon>
        <taxon>Dikarya</taxon>
        <taxon>Basidiomycota</taxon>
        <taxon>Pucciniomycotina</taxon>
        <taxon>Pucciniomycetes</taxon>
        <taxon>Pucciniales</taxon>
        <taxon>Pucciniaceae</taxon>
        <taxon>Puccinia</taxon>
    </lineage>
</organism>
<keyword evidence="2" id="KW-1185">Reference proteome</keyword>
<reference evidence="1 2" key="3">
    <citation type="journal article" date="2022" name="Microbiol. Spectr.">
        <title>Folding features and dynamics of 3D genome architecture in plant fungal pathogens.</title>
        <authorList>
            <person name="Xia C."/>
        </authorList>
    </citation>
    <scope>NUCLEOTIDE SEQUENCE [LARGE SCALE GENOMIC DNA]</scope>
    <source>
        <strain evidence="1 2">93-210</strain>
    </source>
</reference>
<protein>
    <submittedName>
        <fullName evidence="1">Uncharacterized protein</fullName>
    </submittedName>
</protein>
<reference evidence="2" key="2">
    <citation type="journal article" date="2018" name="Mol. Plant Microbe Interact.">
        <title>Genome sequence resources for the wheat stripe rust pathogen (Puccinia striiformis f. sp. tritici) and the barley stripe rust pathogen (Puccinia striiformis f. sp. hordei).</title>
        <authorList>
            <person name="Xia C."/>
            <person name="Wang M."/>
            <person name="Yin C."/>
            <person name="Cornejo O.E."/>
            <person name="Hulbert S.H."/>
            <person name="Chen X."/>
        </authorList>
    </citation>
    <scope>NUCLEOTIDE SEQUENCE [LARGE SCALE GENOMIC DNA]</scope>
    <source>
        <strain evidence="2">93-210</strain>
    </source>
</reference>
<gene>
    <name evidence="1" type="ORF">MJO28_005432</name>
</gene>
<sequence length="301" mass="33872">MTVTPEPEIVSPIHSETVTLSSILSQGTKQDIFLHESCFMKLENCPTDQYYGDKIDRIGQDLYYLNYQAAPFGQEICQKKPKYTRSKLITQLLENLDLLQSIHEMITRSQEVLVTLQMDKGVVLEFLESIRHDISQKEHTSGTLNRLLLKSHADEVKPLQATPEVHSGTIAKSPVSQLLKMMNCMLRERPSASGPHRLLTINTKQGIPETRILQQTVDYMRQLGKIALCDLNKVIAMEDTLELASSSMTEGASFIAELSHKGYKDSLTNHCHTHVFNNIVKKGMESKYPDVKTKAAGTLKS</sequence>
<evidence type="ECO:0000313" key="1">
    <source>
        <dbReference type="EMBL" id="KAI7955032.1"/>
    </source>
</evidence>
<comment type="caution">
    <text evidence="1">The sequence shown here is derived from an EMBL/GenBank/DDBJ whole genome shotgun (WGS) entry which is preliminary data.</text>
</comment>
<reference evidence="2" key="1">
    <citation type="journal article" date="2018" name="BMC Genomics">
        <title>Genomic insights into host adaptation between the wheat stripe rust pathogen (Puccinia striiformis f. sp. tritici) and the barley stripe rust pathogen (Puccinia striiformis f. sp. hordei).</title>
        <authorList>
            <person name="Xia C."/>
            <person name="Wang M."/>
            <person name="Yin C."/>
            <person name="Cornejo O.E."/>
            <person name="Hulbert S.H."/>
            <person name="Chen X."/>
        </authorList>
    </citation>
    <scope>NUCLEOTIDE SEQUENCE [LARGE SCALE GENOMIC DNA]</scope>
    <source>
        <strain evidence="2">93-210</strain>
    </source>
</reference>
<accession>A0ACC0ELX1</accession>
<dbReference type="Proteomes" id="UP001060170">
    <property type="component" value="Chromosome 5"/>
</dbReference>